<feature type="transmembrane region" description="Helical" evidence="1">
    <location>
        <begin position="94"/>
        <end position="112"/>
    </location>
</feature>
<accession>A0A7L6BI82</accession>
<dbReference type="Proteomes" id="UP000510868">
    <property type="component" value="Chromosome"/>
</dbReference>
<organism evidence="2 3">
    <name type="scientific">Limosilactobacillus reuteri</name>
    <name type="common">Lactobacillus reuteri</name>
    <dbReference type="NCBI Taxonomy" id="1598"/>
    <lineage>
        <taxon>Bacteria</taxon>
        <taxon>Bacillati</taxon>
        <taxon>Bacillota</taxon>
        <taxon>Bacilli</taxon>
        <taxon>Lactobacillales</taxon>
        <taxon>Lactobacillaceae</taxon>
        <taxon>Limosilactobacillus</taxon>
    </lineage>
</organism>
<keyword evidence="1" id="KW-0472">Membrane</keyword>
<dbReference type="AlphaFoldDB" id="A0A7L6BI82"/>
<feature type="transmembrane region" description="Helical" evidence="1">
    <location>
        <begin position="124"/>
        <end position="145"/>
    </location>
</feature>
<protein>
    <submittedName>
        <fullName evidence="2">Uncharacterized protein</fullName>
    </submittedName>
</protein>
<sequence length="170" mass="19618">MKKSYKTLDDYICSHSSILVRRKTLYRRLEENNISEEEVSLLIEELKTRVNTSYISPIINLLSIIIALLSVILSAIILYCNADNHIEKKLLKDLGNSFFGGLVSAANVGAMSDLERFILKDLRLLFSIIIFLVIVITIGSMYKFLQKRLLSSLYAYKRFLIKKKKKYPTF</sequence>
<evidence type="ECO:0000313" key="2">
    <source>
        <dbReference type="EMBL" id="QLQ61941.1"/>
    </source>
</evidence>
<feature type="transmembrane region" description="Helical" evidence="1">
    <location>
        <begin position="58"/>
        <end position="82"/>
    </location>
</feature>
<reference evidence="2 3" key="1">
    <citation type="submission" date="2020-07" db="EMBL/GenBank/DDBJ databases">
        <title>Genome sequence of Lactobacillus reuteri CNEI-KCA3 isolated from the faeces of a reared-broiler chicken, South-East Nigeria, reveals presence of CRISPR arrays.</title>
        <authorList>
            <person name="Anukam K.C."/>
            <person name="Ibezim C.N."/>
            <person name="BeecK W.V."/>
            <person name="Allonsius C."/>
            <person name="Broek M.D."/>
            <person name="Tuyaerts I."/>
            <person name="Attama A."/>
            <person name="Esimone C.O."/>
            <person name="Lebeer S."/>
        </authorList>
    </citation>
    <scope>NUCLEOTIDE SEQUENCE [LARGE SCALE GENOMIC DNA]</scope>
    <source>
        <strain evidence="2 3">CNEI-KCA3</strain>
    </source>
</reference>
<dbReference type="EMBL" id="CP059275">
    <property type="protein sequence ID" value="QLQ61941.1"/>
    <property type="molecule type" value="Genomic_DNA"/>
</dbReference>
<keyword evidence="1" id="KW-0812">Transmembrane</keyword>
<evidence type="ECO:0000313" key="3">
    <source>
        <dbReference type="Proteomes" id="UP000510868"/>
    </source>
</evidence>
<name>A0A7L6BI82_LIMRT</name>
<evidence type="ECO:0000256" key="1">
    <source>
        <dbReference type="SAM" id="Phobius"/>
    </source>
</evidence>
<proteinExistence type="predicted"/>
<keyword evidence="1" id="KW-1133">Transmembrane helix</keyword>
<dbReference type="RefSeq" id="WP_181462593.1">
    <property type="nucleotide sequence ID" value="NZ_CP059275.1"/>
</dbReference>
<gene>
    <name evidence="2" type="ORF">HHK02_01000</name>
</gene>